<dbReference type="GO" id="GO:0005524">
    <property type="term" value="F:ATP binding"/>
    <property type="evidence" value="ECO:0007669"/>
    <property type="project" value="UniProtKB-UniRule"/>
</dbReference>
<dbReference type="GO" id="GO:0008716">
    <property type="term" value="F:D-alanine-D-alanine ligase activity"/>
    <property type="evidence" value="ECO:0007669"/>
    <property type="project" value="InterPro"/>
</dbReference>
<keyword evidence="6" id="KW-1185">Reference proteome</keyword>
<accession>A0A4Q1CMG1</accession>
<evidence type="ECO:0000313" key="6">
    <source>
        <dbReference type="Proteomes" id="UP000290204"/>
    </source>
</evidence>
<dbReference type="InterPro" id="IPR011761">
    <property type="entry name" value="ATP-grasp"/>
</dbReference>
<dbReference type="PANTHER" id="PTHR23132">
    <property type="entry name" value="D-ALANINE--D-ALANINE LIGASE"/>
    <property type="match status" value="1"/>
</dbReference>
<proteinExistence type="inferred from homology"/>
<dbReference type="AlphaFoldDB" id="A0A4Q1CMG1"/>
<dbReference type="InterPro" id="IPR011095">
    <property type="entry name" value="Dala_Dala_lig_C"/>
</dbReference>
<evidence type="ECO:0000256" key="3">
    <source>
        <dbReference type="PROSITE-ProRule" id="PRU00409"/>
    </source>
</evidence>
<keyword evidence="3" id="KW-0067">ATP-binding</keyword>
<dbReference type="SUPFAM" id="SSF56059">
    <property type="entry name" value="Glutathione synthetase ATP-binding domain-like"/>
    <property type="match status" value="1"/>
</dbReference>
<dbReference type="Gene3D" id="3.30.1490.20">
    <property type="entry name" value="ATP-grasp fold, A domain"/>
    <property type="match status" value="1"/>
</dbReference>
<dbReference type="RefSeq" id="WP_129129584.1">
    <property type="nucleotide sequence ID" value="NZ_SDHW01000001.1"/>
</dbReference>
<keyword evidence="3" id="KW-0547">Nucleotide-binding</keyword>
<evidence type="ECO:0000313" key="5">
    <source>
        <dbReference type="EMBL" id="RXK62213.1"/>
    </source>
</evidence>
<dbReference type="PROSITE" id="PS50975">
    <property type="entry name" value="ATP_GRASP"/>
    <property type="match status" value="1"/>
</dbReference>
<comment type="caution">
    <text evidence="5">The sequence shown here is derived from an EMBL/GenBank/DDBJ whole genome shotgun (WGS) entry which is preliminary data.</text>
</comment>
<dbReference type="InterPro" id="IPR013815">
    <property type="entry name" value="ATP_grasp_subdomain_1"/>
</dbReference>
<dbReference type="PANTHER" id="PTHR23132:SF23">
    <property type="entry name" value="D-ALANINE--D-ALANINE LIGASE B"/>
    <property type="match status" value="1"/>
</dbReference>
<dbReference type="OrthoDB" id="9765608at2"/>
<organism evidence="5 6">
    <name type="scientific">Lacibacter luteus</name>
    <dbReference type="NCBI Taxonomy" id="2508719"/>
    <lineage>
        <taxon>Bacteria</taxon>
        <taxon>Pseudomonadati</taxon>
        <taxon>Bacteroidota</taxon>
        <taxon>Chitinophagia</taxon>
        <taxon>Chitinophagales</taxon>
        <taxon>Chitinophagaceae</taxon>
        <taxon>Lacibacter</taxon>
    </lineage>
</organism>
<protein>
    <recommendedName>
        <fullName evidence="4">ATP-grasp domain-containing protein</fullName>
    </recommendedName>
</protein>
<dbReference type="Pfam" id="PF07478">
    <property type="entry name" value="Dala_Dala_lig_C"/>
    <property type="match status" value="1"/>
</dbReference>
<dbReference type="Gene3D" id="3.30.470.20">
    <property type="entry name" value="ATP-grasp fold, B domain"/>
    <property type="match status" value="1"/>
</dbReference>
<evidence type="ECO:0000259" key="4">
    <source>
        <dbReference type="PROSITE" id="PS50975"/>
    </source>
</evidence>
<reference evidence="5 6" key="1">
    <citation type="submission" date="2019-01" db="EMBL/GenBank/DDBJ databases">
        <title>Lacibacter sp. strain TTM-7.</title>
        <authorList>
            <person name="Chen W.-M."/>
        </authorList>
    </citation>
    <scope>NUCLEOTIDE SEQUENCE [LARGE SCALE GENOMIC DNA]</scope>
    <source>
        <strain evidence="5 6">TTM-7</strain>
    </source>
</reference>
<keyword evidence="2" id="KW-0436">Ligase</keyword>
<evidence type="ECO:0000256" key="2">
    <source>
        <dbReference type="ARBA" id="ARBA00022598"/>
    </source>
</evidence>
<dbReference type="Proteomes" id="UP000290204">
    <property type="component" value="Unassembled WGS sequence"/>
</dbReference>
<feature type="domain" description="ATP-grasp" evidence="4">
    <location>
        <begin position="130"/>
        <end position="361"/>
    </location>
</feature>
<comment type="similarity">
    <text evidence="1">Belongs to the D-alanine--D-alanine ligase family.</text>
</comment>
<sequence length="378" mass="43052">MLLNPVSSLPVTQHPLFIWVLAPHLQTNDANIDYYYDFSQSIEEYTKIFAQLQLNWKWQPVTQENYKSIIDDIAATTSFQTPVVLNLCDGDEVNGTPGVSVIHYLKEKQLIYTGADAAFYDNTTSKIVMKKMFDDAGIPHAKWVAITKRDQKLKGICNYVGTPLIVKPAVSGGSMGLGVKNVVQNDEELNTLVQELFEGYRGWDFSFGGLVAEQFINGPEYTVFLSGSHHAPRSRKVYPPVERIFHKDLPDTEKFLSFDRLWETYEQEKPLGEYEDFYQYHLPPIALHKKIMDLSWKAYCAVEGTGYGRIDIRMDKATGKLYVLEVNAQCGLSEDENYTSIGAIVRLSNQPYSGLILHILQDAMQRHYKKQKKTVAVR</sequence>
<dbReference type="EMBL" id="SDHW01000001">
    <property type="protein sequence ID" value="RXK62213.1"/>
    <property type="molecule type" value="Genomic_DNA"/>
</dbReference>
<dbReference type="GO" id="GO:0046872">
    <property type="term" value="F:metal ion binding"/>
    <property type="evidence" value="ECO:0007669"/>
    <property type="project" value="InterPro"/>
</dbReference>
<evidence type="ECO:0000256" key="1">
    <source>
        <dbReference type="ARBA" id="ARBA00010871"/>
    </source>
</evidence>
<name>A0A4Q1CMG1_9BACT</name>
<gene>
    <name evidence="5" type="ORF">ESA94_04165</name>
</gene>